<feature type="region of interest" description="Disordered" evidence="7">
    <location>
        <begin position="69"/>
        <end position="93"/>
    </location>
</feature>
<dbReference type="Gramene" id="KOM43606">
    <property type="protein sequence ID" value="KOM43606"/>
    <property type="gene ID" value="LR48_Vigan05g121100"/>
</dbReference>
<evidence type="ECO:0000313" key="11">
    <source>
        <dbReference type="EMBL" id="KOM43606.1"/>
    </source>
</evidence>
<dbReference type="Pfam" id="PF03828">
    <property type="entry name" value="PAP_assoc"/>
    <property type="match status" value="1"/>
</dbReference>
<dbReference type="GO" id="GO:0031499">
    <property type="term" value="C:TRAMP complex"/>
    <property type="evidence" value="ECO:0007669"/>
    <property type="project" value="TreeGrafter"/>
</dbReference>
<dbReference type="OrthoDB" id="273917at2759"/>
<name>A0A0L9ULM3_PHAAN</name>
<sequence>MEEQSLNIPETFVYDTLSPLALSAADFQFPDNGESYSVFRNEISVDTPQLASPTSTTIDFFSLDVASEAHGGVSHPEPLAAAPEPKTPTPAPEPKLETVWFGGNCKFKSPMIQLHKEIVDFCEFLSPTVEEKAARDMAIESVFGVIKHIWPHCRVEVFGSFRTGLYLPTSDIDVVILKSGLPNPQIGLNAISKALSQRNMAKKIQVIGKARVPIIKFVERKSGLAFDISFDIDNGPKAAEYIQEAVLKWPPLRPLCLILKVFLQQRELNEVYSGGIGSYALLAMLMAMLRNLRLSQASEHNLGVLLVHFFDFYGRRLNTSDVGVSCNGTGTFFVKSSKGFLNKSRPSLISIEDPQAPENDIGKNSFNYFQIRSAFSMAFKNLTNPKIIMSLGPNRSILGTIIRPDPVLLERKGGLNGDVTFDKLLPGAGEPLQQQYGEQEMLCNWQLDYEEEPLPRGGDASAEPSSRYSAKKRKSGSKNSSKKLKEKENDNIQMKGNEDNDSRKEKDKKKRRKRKAQLEYSGS</sequence>
<keyword evidence="4" id="KW-0808">Transferase</keyword>
<dbReference type="FunFam" id="3.30.460.10:FF:000006">
    <property type="entry name" value="non-canonical poly(A) RNA polymerase PAPD5"/>
    <property type="match status" value="1"/>
</dbReference>
<dbReference type="FunFam" id="1.10.1410.10:FF:000009">
    <property type="entry name" value="Poly(A) RNA polymerase cid14"/>
    <property type="match status" value="1"/>
</dbReference>
<evidence type="ECO:0000256" key="6">
    <source>
        <dbReference type="ARBA" id="ARBA00022842"/>
    </source>
</evidence>
<dbReference type="Gene3D" id="1.10.1410.10">
    <property type="match status" value="1"/>
</dbReference>
<dbReference type="SUPFAM" id="SSF81631">
    <property type="entry name" value="PAP/OAS1 substrate-binding domain"/>
    <property type="match status" value="1"/>
</dbReference>
<dbReference type="InterPro" id="IPR002058">
    <property type="entry name" value="PAP_assoc"/>
</dbReference>
<dbReference type="OMA" id="SKWPPLR"/>
<feature type="region of interest" description="Disordered" evidence="7">
    <location>
        <begin position="453"/>
        <end position="523"/>
    </location>
</feature>
<comment type="similarity">
    <text evidence="2">Belongs to the DNA polymerase type-B-like family.</text>
</comment>
<evidence type="ECO:0000256" key="5">
    <source>
        <dbReference type="ARBA" id="ARBA00022723"/>
    </source>
</evidence>
<dbReference type="GO" id="GO:0003729">
    <property type="term" value="F:mRNA binding"/>
    <property type="evidence" value="ECO:0007669"/>
    <property type="project" value="TreeGrafter"/>
</dbReference>
<dbReference type="Proteomes" id="UP000743370">
    <property type="component" value="Unassembled WGS sequence"/>
</dbReference>
<organism evidence="11 12">
    <name type="scientific">Phaseolus angularis</name>
    <name type="common">Azuki bean</name>
    <name type="synonym">Vigna angularis</name>
    <dbReference type="NCBI Taxonomy" id="3914"/>
    <lineage>
        <taxon>Eukaryota</taxon>
        <taxon>Viridiplantae</taxon>
        <taxon>Streptophyta</taxon>
        <taxon>Embryophyta</taxon>
        <taxon>Tracheophyta</taxon>
        <taxon>Spermatophyta</taxon>
        <taxon>Magnoliopsida</taxon>
        <taxon>eudicotyledons</taxon>
        <taxon>Gunneridae</taxon>
        <taxon>Pentapetalae</taxon>
        <taxon>rosids</taxon>
        <taxon>fabids</taxon>
        <taxon>Fabales</taxon>
        <taxon>Fabaceae</taxon>
        <taxon>Papilionoideae</taxon>
        <taxon>50 kb inversion clade</taxon>
        <taxon>NPAAA clade</taxon>
        <taxon>indigoferoid/millettioid clade</taxon>
        <taxon>Phaseoleae</taxon>
        <taxon>Vigna</taxon>
    </lineage>
</organism>
<accession>A0A0L9ULM3</accession>
<dbReference type="EMBL" id="CM003375">
    <property type="protein sequence ID" value="KOM43606.1"/>
    <property type="molecule type" value="Genomic_DNA"/>
</dbReference>
<evidence type="ECO:0000259" key="8">
    <source>
        <dbReference type="Pfam" id="PF03828"/>
    </source>
</evidence>
<dbReference type="EMBL" id="JABFOF010000011">
    <property type="protein sequence ID" value="KAG2371942.1"/>
    <property type="molecule type" value="Genomic_DNA"/>
</dbReference>
<evidence type="ECO:0000313" key="12">
    <source>
        <dbReference type="Proteomes" id="UP000053144"/>
    </source>
</evidence>
<dbReference type="KEGG" id="var:108334417"/>
<proteinExistence type="inferred from homology"/>
<keyword evidence="6" id="KW-0460">Magnesium</keyword>
<dbReference type="GO" id="GO:0005730">
    <property type="term" value="C:nucleolus"/>
    <property type="evidence" value="ECO:0007669"/>
    <property type="project" value="TreeGrafter"/>
</dbReference>
<dbReference type="InterPro" id="IPR043519">
    <property type="entry name" value="NT_sf"/>
</dbReference>
<protein>
    <recommendedName>
        <fullName evidence="3">polynucleotide adenylyltransferase</fullName>
        <ecNumber evidence="3">2.7.7.19</ecNumber>
    </recommendedName>
</protein>
<dbReference type="GO" id="GO:1990817">
    <property type="term" value="F:poly(A) RNA polymerase activity"/>
    <property type="evidence" value="ECO:0007669"/>
    <property type="project" value="UniProtKB-EC"/>
</dbReference>
<evidence type="ECO:0000313" key="10">
    <source>
        <dbReference type="EMBL" id="KAG2371942.1"/>
    </source>
</evidence>
<evidence type="ECO:0000256" key="4">
    <source>
        <dbReference type="ARBA" id="ARBA00022679"/>
    </source>
</evidence>
<dbReference type="CDD" id="cd05402">
    <property type="entry name" value="NT_PAP_TUTase"/>
    <property type="match status" value="1"/>
</dbReference>
<evidence type="ECO:0000259" key="9">
    <source>
        <dbReference type="Pfam" id="PF22600"/>
    </source>
</evidence>
<dbReference type="PANTHER" id="PTHR23092">
    <property type="entry name" value="POLY(A) RNA POLYMERASE"/>
    <property type="match status" value="1"/>
</dbReference>
<evidence type="ECO:0000256" key="3">
    <source>
        <dbReference type="ARBA" id="ARBA00012388"/>
    </source>
</evidence>
<dbReference type="AlphaFoldDB" id="A0A0L9ULM3"/>
<dbReference type="GO" id="GO:0046872">
    <property type="term" value="F:metal ion binding"/>
    <property type="evidence" value="ECO:0007669"/>
    <property type="project" value="UniProtKB-KW"/>
</dbReference>
<dbReference type="Gene3D" id="3.30.460.10">
    <property type="entry name" value="Beta Polymerase, domain 2"/>
    <property type="match status" value="1"/>
</dbReference>
<reference evidence="10 13" key="3">
    <citation type="submission" date="2020-05" db="EMBL/GenBank/DDBJ databases">
        <title>Vigna angularis (adzuki bean) Var. LongXiaoDou No. 4 denovo assembly.</title>
        <authorList>
            <person name="Xiang H."/>
        </authorList>
    </citation>
    <scope>NUCLEOTIDE SEQUENCE [LARGE SCALE GENOMIC DNA]</scope>
    <source>
        <tissue evidence="10">Leaf</tissue>
    </source>
</reference>
<dbReference type="PANTHER" id="PTHR23092:SF15">
    <property type="entry name" value="INACTIVE NON-CANONICAL POLY(A) RNA POLYMERASE PROTEIN TRF4-2-RELATED"/>
    <property type="match status" value="1"/>
</dbReference>
<dbReference type="InterPro" id="IPR045862">
    <property type="entry name" value="Trf4-like"/>
</dbReference>
<evidence type="ECO:0000256" key="7">
    <source>
        <dbReference type="SAM" id="MobiDB-lite"/>
    </source>
</evidence>
<evidence type="ECO:0000256" key="1">
    <source>
        <dbReference type="ARBA" id="ARBA00001936"/>
    </source>
</evidence>
<reference evidence="12" key="1">
    <citation type="journal article" date="2015" name="Proc. Natl. Acad. Sci. U.S.A.">
        <title>Genome sequencing of adzuki bean (Vigna angularis) provides insight into high starch and low fat accumulation and domestication.</title>
        <authorList>
            <person name="Yang K."/>
            <person name="Tian Z."/>
            <person name="Chen C."/>
            <person name="Luo L."/>
            <person name="Zhao B."/>
            <person name="Wang Z."/>
            <person name="Yu L."/>
            <person name="Li Y."/>
            <person name="Sun Y."/>
            <person name="Li W."/>
            <person name="Chen Y."/>
            <person name="Li Y."/>
            <person name="Zhang Y."/>
            <person name="Ai D."/>
            <person name="Zhao J."/>
            <person name="Shang C."/>
            <person name="Ma Y."/>
            <person name="Wu B."/>
            <person name="Wang M."/>
            <person name="Gao L."/>
            <person name="Sun D."/>
            <person name="Zhang P."/>
            <person name="Guo F."/>
            <person name="Wang W."/>
            <person name="Li Y."/>
            <person name="Wang J."/>
            <person name="Varshney R.K."/>
            <person name="Wang J."/>
            <person name="Ling H.Q."/>
            <person name="Wan P."/>
        </authorList>
    </citation>
    <scope>NUCLEOTIDE SEQUENCE</scope>
    <source>
        <strain evidence="12">cv. Jingnong 6</strain>
    </source>
</reference>
<dbReference type="SUPFAM" id="SSF81301">
    <property type="entry name" value="Nucleotidyltransferase"/>
    <property type="match status" value="1"/>
</dbReference>
<dbReference type="STRING" id="3914.A0A0L9ULM3"/>
<dbReference type="EC" id="2.7.7.19" evidence="3"/>
<reference evidence="11" key="2">
    <citation type="submission" date="2015-02" db="EMBL/GenBank/DDBJ databases">
        <authorList>
            <person name="Chooi Y.-H."/>
        </authorList>
    </citation>
    <scope>NUCLEOTIDE SEQUENCE</scope>
    <source>
        <tissue evidence="11">Seedling</tissue>
    </source>
</reference>
<dbReference type="GO" id="GO:0043634">
    <property type="term" value="P:polyadenylation-dependent ncRNA catabolic process"/>
    <property type="evidence" value="ECO:0007669"/>
    <property type="project" value="TreeGrafter"/>
</dbReference>
<feature type="compositionally biased region" description="Basic residues" evidence="7">
    <location>
        <begin position="506"/>
        <end position="515"/>
    </location>
</feature>
<feature type="domain" description="Poly(A) RNA polymerase mitochondrial-like central palm" evidence="9">
    <location>
        <begin position="114"/>
        <end position="235"/>
    </location>
</feature>
<comment type="cofactor">
    <cofactor evidence="1">
        <name>Mn(2+)</name>
        <dbReference type="ChEBI" id="CHEBI:29035"/>
    </cofactor>
</comment>
<feature type="compositionally biased region" description="Basic and acidic residues" evidence="7">
    <location>
        <begin position="483"/>
        <end position="505"/>
    </location>
</feature>
<evidence type="ECO:0000256" key="2">
    <source>
        <dbReference type="ARBA" id="ARBA00008593"/>
    </source>
</evidence>
<dbReference type="Pfam" id="PF22600">
    <property type="entry name" value="MTPAP-like_central"/>
    <property type="match status" value="1"/>
</dbReference>
<keyword evidence="5" id="KW-0479">Metal-binding</keyword>
<gene>
    <name evidence="10" type="ORF">HKW66_Vig0240630</name>
    <name evidence="11" type="ORF">LR48_Vigan05g121100</name>
</gene>
<dbReference type="InterPro" id="IPR054708">
    <property type="entry name" value="MTPAP-like_central"/>
</dbReference>
<dbReference type="GO" id="GO:0031123">
    <property type="term" value="P:RNA 3'-end processing"/>
    <property type="evidence" value="ECO:0007669"/>
    <property type="project" value="TreeGrafter"/>
</dbReference>
<dbReference type="Proteomes" id="UP000053144">
    <property type="component" value="Chromosome 5"/>
</dbReference>
<feature type="compositionally biased region" description="Basic residues" evidence="7">
    <location>
        <begin position="469"/>
        <end position="482"/>
    </location>
</feature>
<evidence type="ECO:0000313" key="13">
    <source>
        <dbReference type="Proteomes" id="UP000743370"/>
    </source>
</evidence>
<feature type="domain" description="PAP-associated" evidence="8">
    <location>
        <begin position="301"/>
        <end position="359"/>
    </location>
</feature>